<dbReference type="PANTHER" id="PTHR43628:SF1">
    <property type="entry name" value="CHITIN SYNTHASE REGULATORY FACTOR 2-RELATED"/>
    <property type="match status" value="1"/>
</dbReference>
<name>A0AAU6TZB2_UNCXX</name>
<dbReference type="InterPro" id="IPR006597">
    <property type="entry name" value="Sel1-like"/>
</dbReference>
<dbReference type="SMART" id="SM00671">
    <property type="entry name" value="SEL1"/>
    <property type="match status" value="1"/>
</dbReference>
<accession>A0AAU6TZB2</accession>
<dbReference type="AlphaFoldDB" id="A0AAU6TZB2"/>
<dbReference type="InterPro" id="IPR011990">
    <property type="entry name" value="TPR-like_helical_dom_sf"/>
</dbReference>
<gene>
    <name evidence="1" type="ORF">MRM81_09050</name>
</gene>
<dbReference type="Pfam" id="PF08238">
    <property type="entry name" value="Sel1"/>
    <property type="match status" value="2"/>
</dbReference>
<evidence type="ECO:0008006" key="2">
    <source>
        <dbReference type="Google" id="ProtNLM"/>
    </source>
</evidence>
<dbReference type="InterPro" id="IPR052945">
    <property type="entry name" value="Mitotic_Regulator"/>
</dbReference>
<evidence type="ECO:0000313" key="1">
    <source>
        <dbReference type="EMBL" id="XAG67142.1"/>
    </source>
</evidence>
<sequence>MIWFQKAAEQNHASAQFNLGMMYQNGDGVEKNEKVAQEWFQKAEQQKTK</sequence>
<protein>
    <recommendedName>
        <fullName evidence="2">Sel1 repeat family protein</fullName>
    </recommendedName>
</protein>
<proteinExistence type="predicted"/>
<dbReference type="EMBL" id="CP095362">
    <property type="protein sequence ID" value="XAG67142.1"/>
    <property type="molecule type" value="Genomic_DNA"/>
</dbReference>
<dbReference type="PANTHER" id="PTHR43628">
    <property type="entry name" value="ACTIVATOR OF C KINASE PROTEIN 1-RELATED"/>
    <property type="match status" value="1"/>
</dbReference>
<dbReference type="Gene3D" id="1.25.40.10">
    <property type="entry name" value="Tetratricopeptide repeat domain"/>
    <property type="match status" value="1"/>
</dbReference>
<reference evidence="1" key="1">
    <citation type="submission" date="2022-03" db="EMBL/GenBank/DDBJ databases">
        <title>Sea Food Isolates.</title>
        <authorList>
            <person name="Li c."/>
        </authorList>
    </citation>
    <scope>NUCLEOTIDE SEQUENCE</scope>
    <source>
        <strain evidence="1">19GA11TI05</strain>
    </source>
</reference>
<organism evidence="1">
    <name type="scientific">bacterium 19GA11TI05</name>
    <dbReference type="NCBI Taxonomy" id="2920688"/>
    <lineage>
        <taxon>Bacteria</taxon>
    </lineage>
</organism>
<dbReference type="SUPFAM" id="SSF81901">
    <property type="entry name" value="HCP-like"/>
    <property type="match status" value="1"/>
</dbReference>